<proteinExistence type="predicted"/>
<gene>
    <name evidence="1" type="ORF">D3878_19935</name>
</gene>
<dbReference type="AlphaFoldDB" id="A0A3A3G6X9"/>
<sequence length="383" mass="43739">MSEYQYYEFAAIERPLSRDDMAELRSRSSRATITATSFVNEYHWGSLKGNPADWMQRYFDAFVYTANWCRCKLALRVPHDVFTESELKRYTTDCALTVADVGTHWIIDWSLDESESYDRFGMEDGRSWMGRLAPLRDELLRGDFRPLYLGWLAGVVADEVDDNAVEPEVPAGMSQLSAAQQALVEFLEIDPDLLSAAAAGSQEAEEWHDDDSAEAWVAGLSRNEMRIVFNLLLQGASHQAERRVKSEFLAWRKENGDDVAPPAKPRKVTELRTLAEEAKKLRKGQAAKERARQEADRRKQREAYLKTLTVDFDRCWNAIHPHAERGTAAAYDEAKRAIVDLADAYALVSGKEEFDRALRRFMVRHAKRGALVRRLVEAGLWQK</sequence>
<dbReference type="Proteomes" id="UP000266327">
    <property type="component" value="Unassembled WGS sequence"/>
</dbReference>
<dbReference type="EMBL" id="QYUQ01000002">
    <property type="protein sequence ID" value="RJG03584.1"/>
    <property type="molecule type" value="Genomic_DNA"/>
</dbReference>
<keyword evidence="2" id="KW-1185">Reference proteome</keyword>
<reference evidence="2" key="1">
    <citation type="submission" date="2018-09" db="EMBL/GenBank/DDBJ databases">
        <authorList>
            <person name="Zhu H."/>
        </authorList>
    </citation>
    <scope>NUCLEOTIDE SEQUENCE [LARGE SCALE GENOMIC DNA]</scope>
    <source>
        <strain evidence="2">K1S02-23</strain>
    </source>
</reference>
<dbReference type="OrthoDB" id="9066681at2"/>
<comment type="caution">
    <text evidence="1">The sequence shown here is derived from an EMBL/GenBank/DDBJ whole genome shotgun (WGS) entry which is preliminary data.</text>
</comment>
<protein>
    <submittedName>
        <fullName evidence="1">Uncharacterized protein</fullName>
    </submittedName>
</protein>
<accession>A0A3A3G6X9</accession>
<evidence type="ECO:0000313" key="2">
    <source>
        <dbReference type="Proteomes" id="UP000266327"/>
    </source>
</evidence>
<evidence type="ECO:0000313" key="1">
    <source>
        <dbReference type="EMBL" id="RJG03584.1"/>
    </source>
</evidence>
<name>A0A3A3G6X9_9BURK</name>
<dbReference type="RefSeq" id="WP_119787075.1">
    <property type="nucleotide sequence ID" value="NZ_QYUQ01000002.1"/>
</dbReference>
<organism evidence="1 2">
    <name type="scientific">Noviherbaspirillum sedimenti</name>
    <dbReference type="NCBI Taxonomy" id="2320865"/>
    <lineage>
        <taxon>Bacteria</taxon>
        <taxon>Pseudomonadati</taxon>
        <taxon>Pseudomonadota</taxon>
        <taxon>Betaproteobacteria</taxon>
        <taxon>Burkholderiales</taxon>
        <taxon>Oxalobacteraceae</taxon>
        <taxon>Noviherbaspirillum</taxon>
    </lineage>
</organism>